<sequence>MSLEDDPMLSSLPRLLAWKDKGTLTVVDGVELFSIATPGFGLATTNKKPHLLILHGYPTASYDFHKIYNALTAKFEVLCWDFAGFGFSQKVYRTIGQQVDLLEGLLEQNVTNNDNDLSLHILSHDLGDTLVQEMIARGRNFSATIESIVMLNGGILPNECQPTVVQKLMLIPGINHVGAMLVQNLRVFSKSVSKVFGPHTQPTHEELRELHALALCRGGHAVAAHNIKYITERQIFHDRWVTALQSYAKHRHLLFLNGPADPVSGRHLATAVQEQIPGAKVVFLDNDIGHWPQIEAPKATIDGIMEFHKQQLGTF</sequence>
<dbReference type="InterPro" id="IPR029058">
    <property type="entry name" value="AB_hydrolase_fold"/>
</dbReference>
<dbReference type="Proteomes" id="UP001153069">
    <property type="component" value="Unassembled WGS sequence"/>
</dbReference>
<dbReference type="InterPro" id="IPR050266">
    <property type="entry name" value="AB_hydrolase_sf"/>
</dbReference>
<dbReference type="Gene3D" id="3.40.50.1820">
    <property type="entry name" value="alpha/beta hydrolase"/>
    <property type="match status" value="1"/>
</dbReference>
<dbReference type="EMBL" id="CAICTM010000901">
    <property type="protein sequence ID" value="CAB9518067.1"/>
    <property type="molecule type" value="Genomic_DNA"/>
</dbReference>
<evidence type="ECO:0000259" key="1">
    <source>
        <dbReference type="Pfam" id="PF12697"/>
    </source>
</evidence>
<dbReference type="PANTHER" id="PTHR43798">
    <property type="entry name" value="MONOACYLGLYCEROL LIPASE"/>
    <property type="match status" value="1"/>
</dbReference>
<dbReference type="GO" id="GO:0047372">
    <property type="term" value="F:monoacylglycerol lipase activity"/>
    <property type="evidence" value="ECO:0007669"/>
    <property type="project" value="TreeGrafter"/>
</dbReference>
<dbReference type="GO" id="GO:0016020">
    <property type="term" value="C:membrane"/>
    <property type="evidence" value="ECO:0007669"/>
    <property type="project" value="TreeGrafter"/>
</dbReference>
<dbReference type="SUPFAM" id="SSF53474">
    <property type="entry name" value="alpha/beta-Hydrolases"/>
    <property type="match status" value="1"/>
</dbReference>
<keyword evidence="3" id="KW-1185">Reference proteome</keyword>
<reference evidence="2" key="1">
    <citation type="submission" date="2020-06" db="EMBL/GenBank/DDBJ databases">
        <authorList>
            <consortium name="Plant Systems Biology data submission"/>
        </authorList>
    </citation>
    <scope>NUCLEOTIDE SEQUENCE</scope>
    <source>
        <strain evidence="2">D6</strain>
    </source>
</reference>
<feature type="domain" description="AB hydrolase-1" evidence="1">
    <location>
        <begin position="51"/>
        <end position="301"/>
    </location>
</feature>
<accession>A0A9N8HMG4</accession>
<gene>
    <name evidence="2" type="ORF">SEMRO_903_G218310.1</name>
</gene>
<proteinExistence type="predicted"/>
<comment type="caution">
    <text evidence="2">The sequence shown here is derived from an EMBL/GenBank/DDBJ whole genome shotgun (WGS) entry which is preliminary data.</text>
</comment>
<protein>
    <submittedName>
        <fullName evidence="2">Mesoderm-specific transcript homolog protein</fullName>
    </submittedName>
</protein>
<dbReference type="GO" id="GO:0046464">
    <property type="term" value="P:acylglycerol catabolic process"/>
    <property type="evidence" value="ECO:0007669"/>
    <property type="project" value="TreeGrafter"/>
</dbReference>
<dbReference type="Pfam" id="PF12697">
    <property type="entry name" value="Abhydrolase_6"/>
    <property type="match status" value="1"/>
</dbReference>
<evidence type="ECO:0000313" key="2">
    <source>
        <dbReference type="EMBL" id="CAB9518067.1"/>
    </source>
</evidence>
<dbReference type="OrthoDB" id="192456at2759"/>
<organism evidence="2 3">
    <name type="scientific">Seminavis robusta</name>
    <dbReference type="NCBI Taxonomy" id="568900"/>
    <lineage>
        <taxon>Eukaryota</taxon>
        <taxon>Sar</taxon>
        <taxon>Stramenopiles</taxon>
        <taxon>Ochrophyta</taxon>
        <taxon>Bacillariophyta</taxon>
        <taxon>Bacillariophyceae</taxon>
        <taxon>Bacillariophycidae</taxon>
        <taxon>Naviculales</taxon>
        <taxon>Naviculaceae</taxon>
        <taxon>Seminavis</taxon>
    </lineage>
</organism>
<dbReference type="PANTHER" id="PTHR43798:SF33">
    <property type="entry name" value="HYDROLASE, PUTATIVE (AFU_ORTHOLOGUE AFUA_2G14860)-RELATED"/>
    <property type="match status" value="1"/>
</dbReference>
<evidence type="ECO:0000313" key="3">
    <source>
        <dbReference type="Proteomes" id="UP001153069"/>
    </source>
</evidence>
<name>A0A9N8HMG4_9STRA</name>
<dbReference type="InterPro" id="IPR000073">
    <property type="entry name" value="AB_hydrolase_1"/>
</dbReference>
<dbReference type="AlphaFoldDB" id="A0A9N8HMG4"/>